<dbReference type="PROSITE" id="PS51729">
    <property type="entry name" value="GNAT_YJDJ"/>
    <property type="match status" value="1"/>
</dbReference>
<feature type="region of interest" description="Disordered" evidence="1">
    <location>
        <begin position="1"/>
        <end position="27"/>
    </location>
</feature>
<dbReference type="InterPro" id="IPR031165">
    <property type="entry name" value="GNAT_YJDJ"/>
</dbReference>
<protein>
    <recommendedName>
        <fullName evidence="2">N-acetyltransferase domain-containing protein</fullName>
    </recommendedName>
</protein>
<dbReference type="PANTHER" id="PTHR31435">
    <property type="entry name" value="PROTEIN NATD1"/>
    <property type="match status" value="1"/>
</dbReference>
<dbReference type="STRING" id="856736.SAMN04488058_10362"/>
<dbReference type="PANTHER" id="PTHR31435:SF10">
    <property type="entry name" value="BSR4717 PROTEIN"/>
    <property type="match status" value="1"/>
</dbReference>
<keyword evidence="4" id="KW-1185">Reference proteome</keyword>
<sequence>MPEADQPETNSPAASGPEVTRNDEQGRYEIREGEDLLGFAEFKPIGGGAVLLPHTEVFEGREGEGLGSRLARFALDDIRAQGKQVVPMCPFIARYIADHREYVELIHPQQRGVFGL</sequence>
<proteinExistence type="predicted"/>
<name>A0A1H6V5Y3_9DEIO</name>
<evidence type="ECO:0000259" key="2">
    <source>
        <dbReference type="PROSITE" id="PS51729"/>
    </source>
</evidence>
<dbReference type="Gene3D" id="3.40.630.30">
    <property type="match status" value="1"/>
</dbReference>
<dbReference type="Pfam" id="PF14542">
    <property type="entry name" value="Acetyltransf_CG"/>
    <property type="match status" value="1"/>
</dbReference>
<dbReference type="AlphaFoldDB" id="A0A1H6V5Y3"/>
<accession>A0A1H6V5Y3</accession>
<dbReference type="EMBL" id="FNZA01000003">
    <property type="protein sequence ID" value="SEJ00049.1"/>
    <property type="molecule type" value="Genomic_DNA"/>
</dbReference>
<evidence type="ECO:0000256" key="1">
    <source>
        <dbReference type="SAM" id="MobiDB-lite"/>
    </source>
</evidence>
<gene>
    <name evidence="3" type="ORF">SAMN04488058_10362</name>
</gene>
<dbReference type="InterPro" id="IPR045057">
    <property type="entry name" value="Gcn5-rel_NAT"/>
</dbReference>
<dbReference type="RefSeq" id="WP_092263592.1">
    <property type="nucleotide sequence ID" value="NZ_FNZA01000003.1"/>
</dbReference>
<dbReference type="Proteomes" id="UP000199223">
    <property type="component" value="Unassembled WGS sequence"/>
</dbReference>
<organism evidence="3 4">
    <name type="scientific">Deinococcus reticulitermitis</name>
    <dbReference type="NCBI Taxonomy" id="856736"/>
    <lineage>
        <taxon>Bacteria</taxon>
        <taxon>Thermotogati</taxon>
        <taxon>Deinococcota</taxon>
        <taxon>Deinococci</taxon>
        <taxon>Deinococcales</taxon>
        <taxon>Deinococcaceae</taxon>
        <taxon>Deinococcus</taxon>
    </lineage>
</organism>
<dbReference type="OrthoDB" id="9793389at2"/>
<evidence type="ECO:0000313" key="4">
    <source>
        <dbReference type="Proteomes" id="UP000199223"/>
    </source>
</evidence>
<feature type="domain" description="N-acetyltransferase" evidence="2">
    <location>
        <begin position="20"/>
        <end position="107"/>
    </location>
</feature>
<reference evidence="4" key="1">
    <citation type="submission" date="2016-10" db="EMBL/GenBank/DDBJ databases">
        <authorList>
            <person name="Varghese N."/>
            <person name="Submissions S."/>
        </authorList>
    </citation>
    <scope>NUCLEOTIDE SEQUENCE [LARGE SCALE GENOMIC DNA]</scope>
    <source>
        <strain evidence="4">CGMCC 1.10218</strain>
    </source>
</reference>
<dbReference type="InterPro" id="IPR016181">
    <property type="entry name" value="Acyl_CoA_acyltransferase"/>
</dbReference>
<dbReference type="SUPFAM" id="SSF55729">
    <property type="entry name" value="Acyl-CoA N-acyltransferases (Nat)"/>
    <property type="match status" value="1"/>
</dbReference>
<evidence type="ECO:0000313" key="3">
    <source>
        <dbReference type="EMBL" id="SEJ00049.1"/>
    </source>
</evidence>